<evidence type="ECO:0000313" key="3">
    <source>
        <dbReference type="Proteomes" id="UP000228531"/>
    </source>
</evidence>
<feature type="domain" description="Putative acyltransferase ACT14924-like acyltransferase" evidence="1">
    <location>
        <begin position="86"/>
        <end position="235"/>
    </location>
</feature>
<dbReference type="Pfam" id="PF19576">
    <property type="entry name" value="Acyltransf_2"/>
    <property type="match status" value="1"/>
</dbReference>
<comment type="caution">
    <text evidence="2">The sequence shown here is derived from an EMBL/GenBank/DDBJ whole genome shotgun (WGS) entry which is preliminary data.</text>
</comment>
<proteinExistence type="predicted"/>
<keyword evidence="3" id="KW-1185">Reference proteome</keyword>
<organism evidence="2 3">
    <name type="scientific">Yoonia maricola</name>
    <dbReference type="NCBI Taxonomy" id="420999"/>
    <lineage>
        <taxon>Bacteria</taxon>
        <taxon>Pseudomonadati</taxon>
        <taxon>Pseudomonadota</taxon>
        <taxon>Alphaproteobacteria</taxon>
        <taxon>Rhodobacterales</taxon>
        <taxon>Paracoccaceae</taxon>
        <taxon>Yoonia</taxon>
    </lineage>
</organism>
<accession>A0A2M8W6G0</accession>
<dbReference type="SUPFAM" id="SSF69593">
    <property type="entry name" value="Glycerol-3-phosphate (1)-acyltransferase"/>
    <property type="match status" value="1"/>
</dbReference>
<sequence length="292" mass="33083">MTETTPKASAQPALSDNPPRLYDRGALTYSNTFDSPVKRIIIKTIEWFTGKIHVIRMIRKFEKKGKLRGQAFWRGALDVMGIDLITPQEQLDRIPKTGPVVVVANHPHGMVDGMIFADLIGRVRTDYRILTRAFLKDIDEEAGKYMIPVPFPHDEDAQAKMVEMRRNAMAHLKEGGVIAVFPSGVVASSNSLFGPMIEDEWNLFTAKMIRTSGARVVPLFFPGANSRWYQIANQLSPTLRQSLLIHEIVNACGKPQKPVVGHPFDEDEVKERLKDQRACMDWMREETLKLKE</sequence>
<dbReference type="Proteomes" id="UP000228531">
    <property type="component" value="Unassembled WGS sequence"/>
</dbReference>
<keyword evidence="2" id="KW-0808">Transferase</keyword>
<dbReference type="GO" id="GO:0016746">
    <property type="term" value="F:acyltransferase activity"/>
    <property type="evidence" value="ECO:0007669"/>
    <property type="project" value="UniProtKB-KW"/>
</dbReference>
<dbReference type="InterPro" id="IPR045746">
    <property type="entry name" value="ACT14924-like_Acyltransf_dom"/>
</dbReference>
<protein>
    <submittedName>
        <fullName evidence="2">Acyltransferase-like protein</fullName>
    </submittedName>
</protein>
<name>A0A2M8W6G0_9RHOB</name>
<dbReference type="RefSeq" id="WP_100368793.1">
    <property type="nucleotide sequence ID" value="NZ_PGTY01000002.1"/>
</dbReference>
<dbReference type="AlphaFoldDB" id="A0A2M8W6G0"/>
<evidence type="ECO:0000259" key="1">
    <source>
        <dbReference type="Pfam" id="PF19576"/>
    </source>
</evidence>
<dbReference type="CDD" id="cd07986">
    <property type="entry name" value="LPLAT_ACT14924-like"/>
    <property type="match status" value="1"/>
</dbReference>
<reference evidence="2 3" key="1">
    <citation type="submission" date="2017-11" db="EMBL/GenBank/DDBJ databases">
        <title>Genomic Encyclopedia of Archaeal and Bacterial Type Strains, Phase II (KMG-II): From Individual Species to Whole Genera.</title>
        <authorList>
            <person name="Goeker M."/>
        </authorList>
    </citation>
    <scope>NUCLEOTIDE SEQUENCE [LARGE SCALE GENOMIC DNA]</scope>
    <source>
        <strain evidence="2 3">DSM 29128</strain>
    </source>
</reference>
<gene>
    <name evidence="2" type="ORF">BC777_2890</name>
</gene>
<evidence type="ECO:0000313" key="2">
    <source>
        <dbReference type="EMBL" id="PJI86520.1"/>
    </source>
</evidence>
<dbReference type="OrthoDB" id="1113830at2"/>
<dbReference type="EMBL" id="PGTY01000002">
    <property type="protein sequence ID" value="PJI86520.1"/>
    <property type="molecule type" value="Genomic_DNA"/>
</dbReference>
<keyword evidence="2" id="KW-0012">Acyltransferase</keyword>